<dbReference type="OrthoDB" id="5842326at2759"/>
<protein>
    <recommendedName>
        <fullName evidence="2">DUF7819 domain-containing protein</fullName>
    </recommendedName>
</protein>
<evidence type="ECO:0000256" key="1">
    <source>
        <dbReference type="SAM" id="MobiDB-lite"/>
    </source>
</evidence>
<dbReference type="AlphaFoldDB" id="A0A368F301"/>
<accession>A0A368F301</accession>
<dbReference type="GO" id="GO:0048471">
    <property type="term" value="C:perinuclear region of cytoplasm"/>
    <property type="evidence" value="ECO:0007669"/>
    <property type="project" value="TreeGrafter"/>
</dbReference>
<feature type="non-terminal residue" evidence="3">
    <location>
        <position position="259"/>
    </location>
</feature>
<comment type="caution">
    <text evidence="3">The sequence shown here is derived from an EMBL/GenBank/DDBJ whole genome shotgun (WGS) entry which is preliminary data.</text>
</comment>
<feature type="region of interest" description="Disordered" evidence="1">
    <location>
        <begin position="120"/>
        <end position="148"/>
    </location>
</feature>
<evidence type="ECO:0000313" key="4">
    <source>
        <dbReference type="Proteomes" id="UP000252519"/>
    </source>
</evidence>
<dbReference type="PANTHER" id="PTHR12323:SF0">
    <property type="entry name" value="CALCIUM HOMEOSTASIS ENDOPLASMIC RETICULUM PROTEIN"/>
    <property type="match status" value="1"/>
</dbReference>
<reference evidence="3 4" key="1">
    <citation type="submission" date="2014-10" db="EMBL/GenBank/DDBJ databases">
        <title>Draft genome of the hookworm Ancylostoma caninum.</title>
        <authorList>
            <person name="Mitreva M."/>
        </authorList>
    </citation>
    <scope>NUCLEOTIDE SEQUENCE [LARGE SCALE GENOMIC DNA]</scope>
    <source>
        <strain evidence="3 4">Baltimore</strain>
    </source>
</reference>
<evidence type="ECO:0000313" key="3">
    <source>
        <dbReference type="EMBL" id="RCN25389.1"/>
    </source>
</evidence>
<dbReference type="InterPro" id="IPR056721">
    <property type="entry name" value="DUF7819"/>
</dbReference>
<evidence type="ECO:0000259" key="2">
    <source>
        <dbReference type="Pfam" id="PF25127"/>
    </source>
</evidence>
<dbReference type="GO" id="GO:0006874">
    <property type="term" value="P:intracellular calcium ion homeostasis"/>
    <property type="evidence" value="ECO:0007669"/>
    <property type="project" value="TreeGrafter"/>
</dbReference>
<dbReference type="Pfam" id="PF25127">
    <property type="entry name" value="DUF7819"/>
    <property type="match status" value="1"/>
</dbReference>
<dbReference type="PANTHER" id="PTHR12323">
    <property type="entry name" value="SR-RELATED CTD ASSOCIATED FACTOR 6"/>
    <property type="match status" value="1"/>
</dbReference>
<sequence>MIPLIEIEQFSYNAIVPDKLRMPPPVPPSQRLLSALDEFYSASLDPAREPPLVAWGRGGCNEFMERKQSLKKILEEKLKSENKTISDLVENKPSEEELKIAQDDINAEIKRKYEEMRRNALANEEKEKRNSSSPQSPKRKDRGRSKDVKSYFSTGVTAAVHPPLLLHGHPGRVHRLRQDPAHPHVIVHKAAHILPEEGRIFRKLLPCYFLIIVHEHGLDLDRALCLLVIDLHSAQGIAHRLRHHLVTHHGFECPQLHFL</sequence>
<dbReference type="Proteomes" id="UP000252519">
    <property type="component" value="Unassembled WGS sequence"/>
</dbReference>
<feature type="domain" description="DUF7819" evidence="2">
    <location>
        <begin position="1"/>
        <end position="83"/>
    </location>
</feature>
<dbReference type="STRING" id="29170.A0A368F301"/>
<gene>
    <name evidence="3" type="ORF">ANCCAN_28900</name>
</gene>
<keyword evidence="4" id="KW-1185">Reference proteome</keyword>
<proteinExistence type="predicted"/>
<organism evidence="3 4">
    <name type="scientific">Ancylostoma caninum</name>
    <name type="common">Dog hookworm</name>
    <dbReference type="NCBI Taxonomy" id="29170"/>
    <lineage>
        <taxon>Eukaryota</taxon>
        <taxon>Metazoa</taxon>
        <taxon>Ecdysozoa</taxon>
        <taxon>Nematoda</taxon>
        <taxon>Chromadorea</taxon>
        <taxon>Rhabditida</taxon>
        <taxon>Rhabditina</taxon>
        <taxon>Rhabditomorpha</taxon>
        <taxon>Strongyloidea</taxon>
        <taxon>Ancylostomatidae</taxon>
        <taxon>Ancylostomatinae</taxon>
        <taxon>Ancylostoma</taxon>
    </lineage>
</organism>
<name>A0A368F301_ANCCA</name>
<feature type="compositionally biased region" description="Basic and acidic residues" evidence="1">
    <location>
        <begin position="120"/>
        <end position="130"/>
    </location>
</feature>
<dbReference type="EMBL" id="JOJR01012181">
    <property type="protein sequence ID" value="RCN25389.1"/>
    <property type="molecule type" value="Genomic_DNA"/>
</dbReference>